<dbReference type="EMBL" id="LGTL01000014">
    <property type="protein sequence ID" value="KPA78228.1"/>
    <property type="molecule type" value="Genomic_DNA"/>
</dbReference>
<dbReference type="AlphaFoldDB" id="A0A0N1J4M6"/>
<dbReference type="OMA" id="FTICTLW"/>
<dbReference type="EMBL" id="LGTL01000014">
    <property type="protein sequence ID" value="KPA78227.1"/>
    <property type="molecule type" value="Genomic_DNA"/>
</dbReference>
<dbReference type="GeneID" id="26906675"/>
<accession>A0A0N1J4M6</accession>
<evidence type="ECO:0000313" key="4">
    <source>
        <dbReference type="Proteomes" id="UP000037923"/>
    </source>
</evidence>
<dbReference type="Proteomes" id="UP000037923">
    <property type="component" value="Unassembled WGS sequence"/>
</dbReference>
<keyword evidence="2" id="KW-0472">Membrane</keyword>
<sequence>MLRYSLRRAVAAITGGFSSAAFTGDDGDAFNSLKSEQERLQRQHQSGQDAEEATARDNFSSDRSRSSGDESQNASTASSSSSSFTGFDFSSAAHANDGADASTSTLERPTIDTYRAMTDERLVDTLRLRDEQIAQLRLIYESFHYDADKHLRKMIFDYHDKTMQLSQVHGKMQQASLQINREALARMRDEQERMTRDKRLIFTLCTLWSIIFWVWVRRHYVKRRELESAWVSVVDRAQMSPAVTGIGSYGDNFFGSNKRNARFAETSWEREVRERREAQDVRNRQLALLRHQGEVAKAVAARDAGGAAVDTPTKQTP</sequence>
<dbReference type="RefSeq" id="XP_015656667.1">
    <property type="nucleotide sequence ID" value="XM_015804689.1"/>
</dbReference>
<evidence type="ECO:0000313" key="3">
    <source>
        <dbReference type="EMBL" id="KPA78228.1"/>
    </source>
</evidence>
<keyword evidence="4" id="KW-1185">Reference proteome</keyword>
<evidence type="ECO:0000256" key="1">
    <source>
        <dbReference type="SAM" id="MobiDB-lite"/>
    </source>
</evidence>
<dbReference type="RefSeq" id="XP_015656666.1">
    <property type="nucleotide sequence ID" value="XM_015804688.1"/>
</dbReference>
<feature type="compositionally biased region" description="Basic and acidic residues" evidence="1">
    <location>
        <begin position="53"/>
        <end position="68"/>
    </location>
</feature>
<proteinExistence type="predicted"/>
<comment type="caution">
    <text evidence="3">The sequence shown here is derived from an EMBL/GenBank/DDBJ whole genome shotgun (WGS) entry which is preliminary data.</text>
</comment>
<dbReference type="OrthoDB" id="264817at2759"/>
<keyword evidence="2" id="KW-1133">Transmembrane helix</keyword>
<reference evidence="3 4" key="1">
    <citation type="submission" date="2015-07" db="EMBL/GenBank/DDBJ databases">
        <title>High-quality genome of monoxenous trypanosomatid Leptomonas pyrrhocoris.</title>
        <authorList>
            <person name="Flegontov P."/>
            <person name="Butenko A."/>
            <person name="Firsov S."/>
            <person name="Vlcek C."/>
            <person name="Logacheva M.D."/>
            <person name="Field M."/>
            <person name="Filatov D."/>
            <person name="Flegontova O."/>
            <person name="Gerasimov E."/>
            <person name="Jackson A.P."/>
            <person name="Kelly S."/>
            <person name="Opperdoes F."/>
            <person name="O'Reilly A."/>
            <person name="Votypka J."/>
            <person name="Yurchenko V."/>
            <person name="Lukes J."/>
        </authorList>
    </citation>
    <scope>NUCLEOTIDE SEQUENCE [LARGE SCALE GENOMIC DNA]</scope>
    <source>
        <strain evidence="3">H10</strain>
    </source>
</reference>
<evidence type="ECO:0000256" key="2">
    <source>
        <dbReference type="SAM" id="Phobius"/>
    </source>
</evidence>
<protein>
    <submittedName>
        <fullName evidence="3">Uncharacterized protein</fullName>
    </submittedName>
</protein>
<keyword evidence="2" id="KW-0812">Transmembrane</keyword>
<feature type="compositionally biased region" description="Low complexity" evidence="1">
    <location>
        <begin position="69"/>
        <end position="84"/>
    </location>
</feature>
<organism evidence="3 4">
    <name type="scientific">Leptomonas pyrrhocoris</name>
    <name type="common">Firebug parasite</name>
    <dbReference type="NCBI Taxonomy" id="157538"/>
    <lineage>
        <taxon>Eukaryota</taxon>
        <taxon>Discoba</taxon>
        <taxon>Euglenozoa</taxon>
        <taxon>Kinetoplastea</taxon>
        <taxon>Metakinetoplastina</taxon>
        <taxon>Trypanosomatida</taxon>
        <taxon>Trypanosomatidae</taxon>
        <taxon>Leishmaniinae</taxon>
        <taxon>Leptomonas</taxon>
    </lineage>
</organism>
<feature type="transmembrane region" description="Helical" evidence="2">
    <location>
        <begin position="200"/>
        <end position="216"/>
    </location>
</feature>
<dbReference type="VEuPathDB" id="TriTrypDB:LpyrH10_14_1010"/>
<name>A0A0N1J4M6_LEPPY</name>
<feature type="region of interest" description="Disordered" evidence="1">
    <location>
        <begin position="28"/>
        <end position="84"/>
    </location>
</feature>
<gene>
    <name evidence="3" type="ORF">ABB37_06386</name>
</gene>